<dbReference type="AlphaFoldDB" id="A0A926ZM44"/>
<keyword evidence="2" id="KW-1185">Reference proteome</keyword>
<reference evidence="1" key="1">
    <citation type="journal article" date="2015" name="ISME J.">
        <title>Draft Genome Sequence of Streptomyces incarnatus NRRL8089, which Produces the Nucleoside Antibiotic Sinefungin.</title>
        <authorList>
            <person name="Oshima K."/>
            <person name="Hattori M."/>
            <person name="Shimizu H."/>
            <person name="Fukuda K."/>
            <person name="Nemoto M."/>
            <person name="Inagaki K."/>
            <person name="Tamura T."/>
        </authorList>
    </citation>
    <scope>NUCLEOTIDE SEQUENCE</scope>
    <source>
        <strain evidence="1">FACHB-1375</strain>
    </source>
</reference>
<name>A0A926ZM44_9CYAN</name>
<sequence length="200" mass="22403">MKDEALKMKLKLIFLLPFTFCLFTSRVNALPGQTTDQVAAWIKAHPTLRPSSGETLLVRKSDTAAVRFIFQASVLAPGIATTGGDPGVIRTEQIDLFDLINGVTFDRLVESLRTIYGLGIYQDYQRARVVYAYPNEATVREARNTAAPLEEALQGELRLGDRYAYWIEIAKPRQGFPITGKIAILLKSDLDKLESELRNR</sequence>
<proteinExistence type="predicted"/>
<organism evidence="1 2">
    <name type="scientific">Aerosakkonema funiforme FACHB-1375</name>
    <dbReference type="NCBI Taxonomy" id="2949571"/>
    <lineage>
        <taxon>Bacteria</taxon>
        <taxon>Bacillati</taxon>
        <taxon>Cyanobacteriota</taxon>
        <taxon>Cyanophyceae</taxon>
        <taxon>Oscillatoriophycideae</taxon>
        <taxon>Aerosakkonematales</taxon>
        <taxon>Aerosakkonemataceae</taxon>
        <taxon>Aerosakkonema</taxon>
    </lineage>
</organism>
<comment type="caution">
    <text evidence="1">The sequence shown here is derived from an EMBL/GenBank/DDBJ whole genome shotgun (WGS) entry which is preliminary data.</text>
</comment>
<evidence type="ECO:0000313" key="2">
    <source>
        <dbReference type="Proteomes" id="UP000641646"/>
    </source>
</evidence>
<gene>
    <name evidence="1" type="ORF">H6G03_32370</name>
</gene>
<protein>
    <submittedName>
        <fullName evidence="1">Uncharacterized protein</fullName>
    </submittedName>
</protein>
<accession>A0A926ZM44</accession>
<reference evidence="1" key="2">
    <citation type="submission" date="2020-08" db="EMBL/GenBank/DDBJ databases">
        <authorList>
            <person name="Chen M."/>
            <person name="Teng W."/>
            <person name="Zhao L."/>
            <person name="Hu C."/>
            <person name="Zhou Y."/>
            <person name="Han B."/>
            <person name="Song L."/>
            <person name="Shu W."/>
        </authorList>
    </citation>
    <scope>NUCLEOTIDE SEQUENCE</scope>
    <source>
        <strain evidence="1">FACHB-1375</strain>
    </source>
</reference>
<dbReference type="Proteomes" id="UP000641646">
    <property type="component" value="Unassembled WGS sequence"/>
</dbReference>
<evidence type="ECO:0000313" key="1">
    <source>
        <dbReference type="EMBL" id="MBD2185706.1"/>
    </source>
</evidence>
<dbReference type="EMBL" id="JACJPW010000137">
    <property type="protein sequence ID" value="MBD2185706.1"/>
    <property type="molecule type" value="Genomic_DNA"/>
</dbReference>